<feature type="DNA-binding region" description="HMG box" evidence="2">
    <location>
        <begin position="89"/>
        <end position="160"/>
    </location>
</feature>
<dbReference type="FunCoup" id="A0A409WRE8">
    <property type="interactions" value="10"/>
</dbReference>
<evidence type="ECO:0000256" key="3">
    <source>
        <dbReference type="SAM" id="MobiDB-lite"/>
    </source>
</evidence>
<evidence type="ECO:0000313" key="6">
    <source>
        <dbReference type="Proteomes" id="UP000283269"/>
    </source>
</evidence>
<feature type="region of interest" description="Disordered" evidence="3">
    <location>
        <begin position="48"/>
        <end position="96"/>
    </location>
</feature>
<evidence type="ECO:0000313" key="5">
    <source>
        <dbReference type="EMBL" id="PPQ81072.1"/>
    </source>
</evidence>
<dbReference type="InterPro" id="IPR050342">
    <property type="entry name" value="HMGB"/>
</dbReference>
<dbReference type="InterPro" id="IPR036910">
    <property type="entry name" value="HMG_box_dom_sf"/>
</dbReference>
<dbReference type="Pfam" id="PF00505">
    <property type="entry name" value="HMG_box"/>
    <property type="match status" value="1"/>
</dbReference>
<accession>A0A409WRE8</accession>
<feature type="domain" description="HMG box" evidence="4">
    <location>
        <begin position="89"/>
        <end position="160"/>
    </location>
</feature>
<reference evidence="5 6" key="1">
    <citation type="journal article" date="2018" name="Evol. Lett.">
        <title>Horizontal gene cluster transfer increased hallucinogenic mushroom diversity.</title>
        <authorList>
            <person name="Reynolds H.T."/>
            <person name="Vijayakumar V."/>
            <person name="Gluck-Thaler E."/>
            <person name="Korotkin H.B."/>
            <person name="Matheny P.B."/>
            <person name="Slot J.C."/>
        </authorList>
    </citation>
    <scope>NUCLEOTIDE SEQUENCE [LARGE SCALE GENOMIC DNA]</scope>
    <source>
        <strain evidence="5 6">2631</strain>
    </source>
</reference>
<dbReference type="OrthoDB" id="1919336at2759"/>
<dbReference type="Gene3D" id="1.10.30.10">
    <property type="entry name" value="High mobility group box domain"/>
    <property type="match status" value="1"/>
</dbReference>
<gene>
    <name evidence="5" type="ORF">CVT25_014535</name>
</gene>
<dbReference type="EMBL" id="NHYD01003284">
    <property type="protein sequence ID" value="PPQ81072.1"/>
    <property type="molecule type" value="Genomic_DNA"/>
</dbReference>
<protein>
    <recommendedName>
        <fullName evidence="4">HMG box domain-containing protein</fullName>
    </recommendedName>
</protein>
<comment type="caution">
    <text evidence="5">The sequence shown here is derived from an EMBL/GenBank/DDBJ whole genome shotgun (WGS) entry which is preliminary data.</text>
</comment>
<dbReference type="SUPFAM" id="SSF47095">
    <property type="entry name" value="HMG-box"/>
    <property type="match status" value="1"/>
</dbReference>
<dbReference type="PANTHER" id="PTHR48112">
    <property type="entry name" value="HIGH MOBILITY GROUP PROTEIN DSP1"/>
    <property type="match status" value="1"/>
</dbReference>
<dbReference type="InterPro" id="IPR009071">
    <property type="entry name" value="HMG_box_dom"/>
</dbReference>
<feature type="compositionally biased region" description="Low complexity" evidence="3">
    <location>
        <begin position="169"/>
        <end position="182"/>
    </location>
</feature>
<dbReference type="GO" id="GO:0005634">
    <property type="term" value="C:nucleus"/>
    <property type="evidence" value="ECO:0007669"/>
    <property type="project" value="UniProtKB-UniRule"/>
</dbReference>
<sequence length="275" mass="30166">MSTHLAQFERSRNEFTTSLHAVADSLRSCAEIAEKFAKQINHSEYSPELAEMLNDENAKGKRRAHALSPEEDGPKKRKRNTKPKDPNAPKRPASSYILFQNEVRKELKEQHPTLSNADLLGLISEQWKNMSEEQKAASRTYNQAMKTAKDQYTEEKKAYDNRTPQEIEAANAAAAAAASLKKANSKPRGPKPSATPAPAVKARPPPTADEISPSSVDSSEEDDSEEDEPPAPIMTRPADSDSSEDEDSESEPATKKRRGASPQATVQKGKKGSKA</sequence>
<dbReference type="PROSITE" id="PS50118">
    <property type="entry name" value="HMG_BOX_2"/>
    <property type="match status" value="1"/>
</dbReference>
<dbReference type="SMART" id="SM00398">
    <property type="entry name" value="HMG"/>
    <property type="match status" value="1"/>
</dbReference>
<organism evidence="5 6">
    <name type="scientific">Psilocybe cyanescens</name>
    <dbReference type="NCBI Taxonomy" id="93625"/>
    <lineage>
        <taxon>Eukaryota</taxon>
        <taxon>Fungi</taxon>
        <taxon>Dikarya</taxon>
        <taxon>Basidiomycota</taxon>
        <taxon>Agaricomycotina</taxon>
        <taxon>Agaricomycetes</taxon>
        <taxon>Agaricomycetidae</taxon>
        <taxon>Agaricales</taxon>
        <taxon>Agaricineae</taxon>
        <taxon>Strophariaceae</taxon>
        <taxon>Psilocybe</taxon>
    </lineage>
</organism>
<name>A0A409WRE8_PSICY</name>
<feature type="compositionally biased region" description="Acidic residues" evidence="3">
    <location>
        <begin position="218"/>
        <end position="229"/>
    </location>
</feature>
<keyword evidence="6" id="KW-1185">Reference proteome</keyword>
<feature type="compositionally biased region" description="Basic and acidic residues" evidence="3">
    <location>
        <begin position="147"/>
        <end position="165"/>
    </location>
</feature>
<evidence type="ECO:0000259" key="4">
    <source>
        <dbReference type="PROSITE" id="PS50118"/>
    </source>
</evidence>
<evidence type="ECO:0000256" key="2">
    <source>
        <dbReference type="PROSITE-ProRule" id="PRU00267"/>
    </source>
</evidence>
<evidence type="ECO:0000256" key="1">
    <source>
        <dbReference type="ARBA" id="ARBA00023125"/>
    </source>
</evidence>
<dbReference type="Proteomes" id="UP000283269">
    <property type="component" value="Unassembled WGS sequence"/>
</dbReference>
<feature type="compositionally biased region" description="Acidic residues" evidence="3">
    <location>
        <begin position="241"/>
        <end position="250"/>
    </location>
</feature>
<dbReference type="InParanoid" id="A0A409WRE8"/>
<keyword evidence="1 2" id="KW-0238">DNA-binding</keyword>
<dbReference type="STRING" id="93625.A0A409WRE8"/>
<dbReference type="GO" id="GO:0003677">
    <property type="term" value="F:DNA binding"/>
    <property type="evidence" value="ECO:0007669"/>
    <property type="project" value="UniProtKB-UniRule"/>
</dbReference>
<proteinExistence type="predicted"/>
<dbReference type="AlphaFoldDB" id="A0A409WRE8"/>
<keyword evidence="2" id="KW-0539">Nucleus</keyword>
<feature type="region of interest" description="Disordered" evidence="3">
    <location>
        <begin position="133"/>
        <end position="275"/>
    </location>
</feature>